<evidence type="ECO:0000313" key="3">
    <source>
        <dbReference type="Proteomes" id="UP000215902"/>
    </source>
</evidence>
<protein>
    <recommendedName>
        <fullName evidence="4">DUF4806 domain-containing protein</fullName>
    </recommendedName>
</protein>
<reference evidence="2 3" key="1">
    <citation type="submission" date="2017-06" db="EMBL/GenBank/DDBJ databases">
        <title>A platform for efficient transgenesis in Macrostomum lignano, a flatworm model organism for stem cell research.</title>
        <authorList>
            <person name="Berezikov E."/>
        </authorList>
    </citation>
    <scope>NUCLEOTIDE SEQUENCE [LARGE SCALE GENOMIC DNA]</scope>
    <source>
        <strain evidence="2">DV1</strain>
        <tissue evidence="2">Whole organism</tissue>
    </source>
</reference>
<accession>A0A267GSQ0</accession>
<evidence type="ECO:0000313" key="2">
    <source>
        <dbReference type="EMBL" id="PAA89051.1"/>
    </source>
</evidence>
<feature type="non-terminal residue" evidence="2">
    <location>
        <position position="1"/>
    </location>
</feature>
<evidence type="ECO:0000256" key="1">
    <source>
        <dbReference type="SAM" id="MobiDB-lite"/>
    </source>
</evidence>
<feature type="compositionally biased region" description="Polar residues" evidence="1">
    <location>
        <begin position="251"/>
        <end position="268"/>
    </location>
</feature>
<name>A0A267GSQ0_9PLAT</name>
<gene>
    <name evidence="2" type="ORF">BOX15_Mlig019598g3</name>
</gene>
<keyword evidence="3" id="KW-1185">Reference proteome</keyword>
<dbReference type="AlphaFoldDB" id="A0A267GSQ0"/>
<comment type="caution">
    <text evidence="2">The sequence shown here is derived from an EMBL/GenBank/DDBJ whole genome shotgun (WGS) entry which is preliminary data.</text>
</comment>
<feature type="compositionally biased region" description="Acidic residues" evidence="1">
    <location>
        <begin position="511"/>
        <end position="528"/>
    </location>
</feature>
<feature type="region of interest" description="Disordered" evidence="1">
    <location>
        <begin position="489"/>
        <end position="528"/>
    </location>
</feature>
<proteinExistence type="predicted"/>
<sequence>FMMSSSDSDQEEPSMPALTYALVLFAADRSFDLVLKTWFKSPTTVLWPPRRAYEKAIDGRIAPDENWTLHEVIVLAQHDSWRSALKLRSRYENKGDVVSTDCEVSRHRPPADVFIDRHSNCLDEEIEYSRNRKSRSRLPAGEPTVVPKAPRLQTVLQQSHASNIRPGPNSNNSATSVITAPCGILSARAAAMPSSAGAAAVSSSAGAAAMPSSAGAAAVSSSAGAAAMPSSAGDAAMPSSAGAAAMPSPANRNRSALPSAVSSPGLRNSPSVELSPFAAANTQSLLVTLGDLYGEQPDVASPGQSSTVTLAEVASMISKIEASQRATYLKVCSIDRRLQSIEQHISSNPLPAAHSAADSRQHQIPTDKAILGGLPFNSPEGLLAWSRQVKEDRKSTETVFAFLRRLGGKSVSTQVSTLMYQLMTDGLAKQYSLRGAVRRGVSKLPFENLGLLPLIKNVVWTAHKTATGLAIEEAVGEHLRFAAVRERRKAERASSGQNAADSGVGPRLDGEGDAEGFGADDADEEDNY</sequence>
<organism evidence="2 3">
    <name type="scientific">Macrostomum lignano</name>
    <dbReference type="NCBI Taxonomy" id="282301"/>
    <lineage>
        <taxon>Eukaryota</taxon>
        <taxon>Metazoa</taxon>
        <taxon>Spiralia</taxon>
        <taxon>Lophotrochozoa</taxon>
        <taxon>Platyhelminthes</taxon>
        <taxon>Rhabditophora</taxon>
        <taxon>Macrostomorpha</taxon>
        <taxon>Macrostomida</taxon>
        <taxon>Macrostomidae</taxon>
        <taxon>Macrostomum</taxon>
    </lineage>
</organism>
<feature type="compositionally biased region" description="Low complexity" evidence="1">
    <location>
        <begin position="227"/>
        <end position="250"/>
    </location>
</feature>
<dbReference type="Proteomes" id="UP000215902">
    <property type="component" value="Unassembled WGS sequence"/>
</dbReference>
<evidence type="ECO:0008006" key="4">
    <source>
        <dbReference type="Google" id="ProtNLM"/>
    </source>
</evidence>
<feature type="region of interest" description="Disordered" evidence="1">
    <location>
        <begin position="129"/>
        <end position="150"/>
    </location>
</feature>
<feature type="region of interest" description="Disordered" evidence="1">
    <location>
        <begin position="227"/>
        <end position="268"/>
    </location>
</feature>
<dbReference type="EMBL" id="NIVC01000166">
    <property type="protein sequence ID" value="PAA89051.1"/>
    <property type="molecule type" value="Genomic_DNA"/>
</dbReference>